<reference evidence="1" key="1">
    <citation type="journal article" date="2014" name="Front. Microbiol.">
        <title>High frequency of phylogenetically diverse reductive dehalogenase-homologous genes in deep subseafloor sedimentary metagenomes.</title>
        <authorList>
            <person name="Kawai M."/>
            <person name="Futagami T."/>
            <person name="Toyoda A."/>
            <person name="Takaki Y."/>
            <person name="Nishi S."/>
            <person name="Hori S."/>
            <person name="Arai W."/>
            <person name="Tsubouchi T."/>
            <person name="Morono Y."/>
            <person name="Uchiyama I."/>
            <person name="Ito T."/>
            <person name="Fujiyama A."/>
            <person name="Inagaki F."/>
            <person name="Takami H."/>
        </authorList>
    </citation>
    <scope>NUCLEOTIDE SEQUENCE</scope>
    <source>
        <strain evidence="1">Expedition CK06-06</strain>
    </source>
</reference>
<sequence>MATEFLMQSNLAANSYNDLMTDADTGESQVRFITRPSRVTMAVVASAVGITLEIQSGGRTVVPRSTLEAGGTTGVFPNLSDKAFSFMAAGGEKLRVALTEIAGVATVDVMATIDVTAIA</sequence>
<dbReference type="AlphaFoldDB" id="X1CPF3"/>
<protein>
    <submittedName>
        <fullName evidence="1">Uncharacterized protein</fullName>
    </submittedName>
</protein>
<dbReference type="EMBL" id="BART01012850">
    <property type="protein sequence ID" value="GAG86126.1"/>
    <property type="molecule type" value="Genomic_DNA"/>
</dbReference>
<name>X1CPF3_9ZZZZ</name>
<proteinExistence type="predicted"/>
<accession>X1CPF3</accession>
<organism evidence="1">
    <name type="scientific">marine sediment metagenome</name>
    <dbReference type="NCBI Taxonomy" id="412755"/>
    <lineage>
        <taxon>unclassified sequences</taxon>
        <taxon>metagenomes</taxon>
        <taxon>ecological metagenomes</taxon>
    </lineage>
</organism>
<gene>
    <name evidence="1" type="ORF">S01H4_26591</name>
</gene>
<evidence type="ECO:0000313" key="1">
    <source>
        <dbReference type="EMBL" id="GAG86126.1"/>
    </source>
</evidence>
<comment type="caution">
    <text evidence="1">The sequence shown here is derived from an EMBL/GenBank/DDBJ whole genome shotgun (WGS) entry which is preliminary data.</text>
</comment>